<keyword evidence="2" id="KW-0413">Isomerase</keyword>
<dbReference type="Pfam" id="PF01370">
    <property type="entry name" value="Epimerase"/>
    <property type="match status" value="1"/>
</dbReference>
<protein>
    <submittedName>
        <fullName evidence="2">UDP-N-acetylglucosamine 4-epimerase (UDP-GlcNAc 4-epimerase)</fullName>
        <ecNumber evidence="2">5.1.3.7</ecNumber>
    </submittedName>
</protein>
<proteinExistence type="predicted"/>
<evidence type="ECO:0000259" key="1">
    <source>
        <dbReference type="Pfam" id="PF01370"/>
    </source>
</evidence>
<accession>A0A376W5H0</accession>
<name>A0A376W5H0_ECOLX</name>
<dbReference type="Proteomes" id="UP000254716">
    <property type="component" value="Unassembled WGS sequence"/>
</dbReference>
<reference evidence="2 3" key="1">
    <citation type="submission" date="2018-06" db="EMBL/GenBank/DDBJ databases">
        <authorList>
            <consortium name="Pathogen Informatics"/>
            <person name="Doyle S."/>
        </authorList>
    </citation>
    <scope>NUCLEOTIDE SEQUENCE [LARGE SCALE GENOMIC DNA]</scope>
    <source>
        <strain evidence="2 3">NCTC9081</strain>
    </source>
</reference>
<sequence>MNDNVLLIGASGFVGTRLLETAIADFNIKNLDKQQSHFYPEITQIGDVRDQQALDQALAGFDTVVLLAAEHRDDVSPTSLYYDVNVQGTRNVLAAMEKNGVKKYHLYQFRCCLWFEQTQP</sequence>
<dbReference type="Gene3D" id="3.40.50.720">
    <property type="entry name" value="NAD(P)-binding Rossmann-like Domain"/>
    <property type="match status" value="1"/>
</dbReference>
<dbReference type="EC" id="5.1.3.7" evidence="2"/>
<feature type="domain" description="NAD-dependent epimerase/dehydratase" evidence="1">
    <location>
        <begin position="5"/>
        <end position="115"/>
    </location>
</feature>
<evidence type="ECO:0000313" key="3">
    <source>
        <dbReference type="Proteomes" id="UP000254716"/>
    </source>
</evidence>
<organism evidence="2 3">
    <name type="scientific">Escherichia coli</name>
    <dbReference type="NCBI Taxonomy" id="562"/>
    <lineage>
        <taxon>Bacteria</taxon>
        <taxon>Pseudomonadati</taxon>
        <taxon>Pseudomonadota</taxon>
        <taxon>Gammaproteobacteria</taxon>
        <taxon>Enterobacterales</taxon>
        <taxon>Enterobacteriaceae</taxon>
        <taxon>Escherichia</taxon>
    </lineage>
</organism>
<dbReference type="InterPro" id="IPR050177">
    <property type="entry name" value="Lipid_A_modif_metabolic_enz"/>
</dbReference>
<dbReference type="EMBL" id="UGCV01000008">
    <property type="protein sequence ID" value="STJ19296.1"/>
    <property type="molecule type" value="Genomic_DNA"/>
</dbReference>
<dbReference type="AlphaFoldDB" id="A0A376W5H0"/>
<evidence type="ECO:0000313" key="2">
    <source>
        <dbReference type="EMBL" id="STJ19296.1"/>
    </source>
</evidence>
<dbReference type="InterPro" id="IPR036291">
    <property type="entry name" value="NAD(P)-bd_dom_sf"/>
</dbReference>
<dbReference type="PANTHER" id="PTHR43245">
    <property type="entry name" value="BIFUNCTIONAL POLYMYXIN RESISTANCE PROTEIN ARNA"/>
    <property type="match status" value="1"/>
</dbReference>
<gene>
    <name evidence="2" type="primary">gne_4</name>
    <name evidence="2" type="ORF">NCTC9081_04823</name>
</gene>
<dbReference type="GO" id="GO:0003974">
    <property type="term" value="F:UDP-N-acetylglucosamine 4-epimerase activity"/>
    <property type="evidence" value="ECO:0007669"/>
    <property type="project" value="UniProtKB-EC"/>
</dbReference>
<dbReference type="SUPFAM" id="SSF51735">
    <property type="entry name" value="NAD(P)-binding Rossmann-fold domains"/>
    <property type="match status" value="1"/>
</dbReference>
<dbReference type="InterPro" id="IPR001509">
    <property type="entry name" value="Epimerase_deHydtase"/>
</dbReference>